<gene>
    <name evidence="3" type="ORF">GRAN_5116</name>
</gene>
<comment type="caution">
    <text evidence="3">The sequence shown here is derived from an EMBL/GenBank/DDBJ whole genome shotgun (WGS) entry which is preliminary data.</text>
</comment>
<evidence type="ECO:0000256" key="1">
    <source>
        <dbReference type="RuleBase" id="RU003651"/>
    </source>
</evidence>
<comment type="similarity">
    <text evidence="1">Belongs to the AAA ATPase family.</text>
</comment>
<dbReference type="OrthoDB" id="113381at2"/>
<keyword evidence="1" id="KW-0547">Nucleotide-binding</keyword>
<dbReference type="GO" id="GO:0005524">
    <property type="term" value="F:ATP binding"/>
    <property type="evidence" value="ECO:0007669"/>
    <property type="project" value="UniProtKB-KW"/>
</dbReference>
<dbReference type="InterPro" id="IPR003593">
    <property type="entry name" value="AAA+_ATPase"/>
</dbReference>
<proteinExistence type="inferred from homology"/>
<feature type="domain" description="AAA+ ATPase" evidence="2">
    <location>
        <begin position="275"/>
        <end position="410"/>
    </location>
</feature>
<accession>A0A4Q0SW39</accession>
<feature type="domain" description="AAA+ ATPase" evidence="2">
    <location>
        <begin position="522"/>
        <end position="658"/>
    </location>
</feature>
<dbReference type="Gene3D" id="3.40.50.300">
    <property type="entry name" value="P-loop containing nucleotide triphosphate hydrolases"/>
    <property type="match status" value="2"/>
</dbReference>
<dbReference type="Pfam" id="PF00004">
    <property type="entry name" value="AAA"/>
    <property type="match status" value="2"/>
</dbReference>
<dbReference type="Proteomes" id="UP000289437">
    <property type="component" value="Unassembled WGS sequence"/>
</dbReference>
<dbReference type="InterPro" id="IPR003959">
    <property type="entry name" value="ATPase_AAA_core"/>
</dbReference>
<dbReference type="PROSITE" id="PS00674">
    <property type="entry name" value="AAA"/>
    <property type="match status" value="1"/>
</dbReference>
<sequence>MASLLFLEGGKSTYNINVGVVQESKTLTTASQQYWAQRQAKTFSQLTRVQVDTSSSTAELDWIKFCRANTTFLDRLLWRGVDRLEKALRVYWKGNKTLSKEARRLFGKDAAIEILIPLSHIPLRFVVISPRSAELQIRTSDNADGVKAFQLGRPYVSVSWKGQGFFVITPTGEQVVMQTYYIDHPSLGHWSTDDVLPNLFADTVREFSAELDAVSTHFGPMLRLLNNRDLLEKIDGSLRRMRDSAEAWSLVHLPESQKLEILRALELFESCDAAAPRGLLLTGPSGVGKSLLGKTIAETVGRSFQHLTPASLKLDHLGGSGRRVREVWEEARRHQPSILYLDECEGVLGRRGAAETDAISTEIVQAFLAEWDGLDKSDRVWVIGATNRRDLLDDAIVSRFGWEMQIKLPSEDDRISILHQELKSAGVEATLPAGFSALTQGMSGRDLQDAAKTARRMAHPDPPTVEQIQEAVNKLRKGQNTRVSVHSKWENLVLDQKILGRLKLISGLLRNPEKWIEQGVSIPHSLLLEGAPGTGKTEIARTLANESGLAFHAATTADLKANYLGHSGNRVKKLFEMARSHSPCILFFDELHIVAPDRSLGGDDPMTREIVGQLLQEIDGVQAQSEHVLLIGATNRPSDIDSGILSRFSERLTIPLPDREGRIRLLSIFLAGRKLDFPLYNGAALLADLTKEKDLSGRDLRNWIASAEQSALVRAMDSSNPEQYVITLDDFLSVS</sequence>
<name>A0A4Q0SW39_9BACT</name>
<dbReference type="SMART" id="SM00382">
    <property type="entry name" value="AAA"/>
    <property type="match status" value="2"/>
</dbReference>
<dbReference type="PANTHER" id="PTHR23074">
    <property type="entry name" value="AAA DOMAIN-CONTAINING"/>
    <property type="match status" value="1"/>
</dbReference>
<reference evidence="4" key="2">
    <citation type="submission" date="2019-02" db="EMBL/GenBank/DDBJ databases">
        <title>Granulicella sibirica sp. nov., a psychrotolerant acidobacterium isolated from an organic soil layer in forested tundra, West Siberia.</title>
        <authorList>
            <person name="Oshkin I.Y."/>
            <person name="Kulichevskaya I.S."/>
            <person name="Rijpstra W.I.C."/>
            <person name="Sinninghe Damste J.S."/>
            <person name="Rakitin A.L."/>
            <person name="Ravin N.V."/>
            <person name="Dedysh S.N."/>
        </authorList>
    </citation>
    <scope>NUCLEOTIDE SEQUENCE [LARGE SCALE GENOMIC DNA]</scope>
    <source>
        <strain evidence="4">AF10</strain>
    </source>
</reference>
<protein>
    <submittedName>
        <fullName evidence="3">Cell division protein FtsH</fullName>
    </submittedName>
</protein>
<evidence type="ECO:0000313" key="4">
    <source>
        <dbReference type="Proteomes" id="UP000289437"/>
    </source>
</evidence>
<keyword evidence="1" id="KW-0067">ATP-binding</keyword>
<keyword evidence="3" id="KW-0131">Cell cycle</keyword>
<dbReference type="SUPFAM" id="SSF52540">
    <property type="entry name" value="P-loop containing nucleoside triphosphate hydrolases"/>
    <property type="match status" value="2"/>
</dbReference>
<dbReference type="CDD" id="cd19481">
    <property type="entry name" value="RecA-like_protease"/>
    <property type="match status" value="1"/>
</dbReference>
<keyword evidence="4" id="KW-1185">Reference proteome</keyword>
<dbReference type="EMBL" id="RDSM01000007">
    <property type="protein sequence ID" value="RXH53778.1"/>
    <property type="molecule type" value="Genomic_DNA"/>
</dbReference>
<dbReference type="AlphaFoldDB" id="A0A4Q0SW39"/>
<dbReference type="PANTHER" id="PTHR23074:SF83">
    <property type="entry name" value="VACUOLAR PROTEIN SORTING-ASSOCIATED PROTEIN 4A"/>
    <property type="match status" value="1"/>
</dbReference>
<evidence type="ECO:0000313" key="3">
    <source>
        <dbReference type="EMBL" id="RXH53778.1"/>
    </source>
</evidence>
<dbReference type="RefSeq" id="WP_161571158.1">
    <property type="nucleotide sequence ID" value="NZ_RDSM01000007.1"/>
</dbReference>
<reference evidence="3 4" key="1">
    <citation type="submission" date="2018-11" db="EMBL/GenBank/DDBJ databases">
        <authorList>
            <person name="Mardanov A.V."/>
            <person name="Ravin N.V."/>
            <person name="Dedysh S.N."/>
        </authorList>
    </citation>
    <scope>NUCLEOTIDE SEQUENCE [LARGE SCALE GENOMIC DNA]</scope>
    <source>
        <strain evidence="3 4">AF10</strain>
    </source>
</reference>
<evidence type="ECO:0000259" key="2">
    <source>
        <dbReference type="SMART" id="SM00382"/>
    </source>
</evidence>
<dbReference type="GO" id="GO:0016887">
    <property type="term" value="F:ATP hydrolysis activity"/>
    <property type="evidence" value="ECO:0007669"/>
    <property type="project" value="InterPro"/>
</dbReference>
<dbReference type="GO" id="GO:0051301">
    <property type="term" value="P:cell division"/>
    <property type="evidence" value="ECO:0007669"/>
    <property type="project" value="UniProtKB-KW"/>
</dbReference>
<dbReference type="InterPro" id="IPR050304">
    <property type="entry name" value="MT-severing_AAA_ATPase"/>
</dbReference>
<organism evidence="3 4">
    <name type="scientific">Granulicella sibirica</name>
    <dbReference type="NCBI Taxonomy" id="2479048"/>
    <lineage>
        <taxon>Bacteria</taxon>
        <taxon>Pseudomonadati</taxon>
        <taxon>Acidobacteriota</taxon>
        <taxon>Terriglobia</taxon>
        <taxon>Terriglobales</taxon>
        <taxon>Acidobacteriaceae</taxon>
        <taxon>Granulicella</taxon>
    </lineage>
</organism>
<dbReference type="InterPro" id="IPR027417">
    <property type="entry name" value="P-loop_NTPase"/>
</dbReference>
<dbReference type="InterPro" id="IPR003960">
    <property type="entry name" value="ATPase_AAA_CS"/>
</dbReference>
<keyword evidence="3" id="KW-0132">Cell division</keyword>